<evidence type="ECO:0000256" key="8">
    <source>
        <dbReference type="SAM" id="Phobius"/>
    </source>
</evidence>
<keyword evidence="3" id="KW-0813">Transport</keyword>
<dbReference type="SUPFAM" id="SSF51735">
    <property type="entry name" value="NAD(P)-binding Rossmann-fold domains"/>
    <property type="match status" value="1"/>
</dbReference>
<accession>A0AAP4D5I7</accession>
<feature type="transmembrane region" description="Helical" evidence="8">
    <location>
        <begin position="119"/>
        <end position="138"/>
    </location>
</feature>
<reference evidence="11 12" key="1">
    <citation type="submission" date="2023-03" db="EMBL/GenBank/DDBJ databases">
        <title>YIM 152171 draft genome.</title>
        <authorList>
            <person name="Yang Z."/>
        </authorList>
    </citation>
    <scope>NUCLEOTIDE SEQUENCE [LARGE SCALE GENOMIC DNA]</scope>
    <source>
        <strain evidence="11 12">YIM 152171</strain>
    </source>
</reference>
<keyword evidence="4 8" id="KW-0812">Transmembrane</keyword>
<comment type="similarity">
    <text evidence="2">Belongs to the monovalent cation:proton antiporter 2 (CPA2) transporter (TC 2.A.37) family.</text>
</comment>
<sequence>MELLAQSAFAEIAVLLLMAAALGFAGMALRQPLIVSFIAVGLAAGPSGLDLVHSGEQIRLLSELGVAVLLLLVGIKLDIKLICSLGAVSLTTGLGQVAFTSLFGFLIGRALGLDATTALYLAVALTFSSTIIIVKLLSDKREIDSLHGQIALGFLIVQDLVVVLAMIVLSAVGIGTGEGGGAGGVWAALLSGAGLIALVALFGRYAAGPLTERLARAPELLAVSAIAHAAILAAVSDLAGLGKEVGGLLAGVSLASTPYRETIAARLAPLRDFLLLFFFIVLGAGLDLSLLAGQAAAAAVFSLFVLVGNPLIVLAIMGLMGFGKRTGFLAGLTVAQISEFSLLFMAMGVSLGHAAPDALGLVTLVGLVTIAASTYMITYSHRLYPLFEPLLGVFERRGAPREADRPAAAPAAAATHELVIFGLGRFGTAIGLRLKQRGVRVFGVDFNPFAVRRWHELGMDAGHGDATDHEFLAGLPLGGASWLVSTVPIHPTGLSHEDTRSIFLQGVRAAGFRGRIALASHSPADTAAFLASGADLVLEPFHDAADRAVELLTGGERPERPAIPAIDTERSPPP</sequence>
<dbReference type="InterPro" id="IPR006153">
    <property type="entry name" value="Cation/H_exchanger_TM"/>
</dbReference>
<evidence type="ECO:0000259" key="9">
    <source>
        <dbReference type="Pfam" id="PF00999"/>
    </source>
</evidence>
<feature type="domain" description="Cation/H+ exchanger transmembrane" evidence="9">
    <location>
        <begin position="20"/>
        <end position="371"/>
    </location>
</feature>
<name>A0AAP4D5I7_9PROT</name>
<dbReference type="RefSeq" id="WP_327789259.1">
    <property type="nucleotide sequence ID" value="NZ_JARGEQ010000096.1"/>
</dbReference>
<evidence type="ECO:0000256" key="1">
    <source>
        <dbReference type="ARBA" id="ARBA00004141"/>
    </source>
</evidence>
<evidence type="ECO:0000259" key="10">
    <source>
        <dbReference type="Pfam" id="PF02254"/>
    </source>
</evidence>
<dbReference type="EMBL" id="JARGEQ010000096">
    <property type="protein sequence ID" value="MDF1586839.1"/>
    <property type="molecule type" value="Genomic_DNA"/>
</dbReference>
<dbReference type="Gene3D" id="1.20.1530.20">
    <property type="match status" value="1"/>
</dbReference>
<feature type="transmembrane region" description="Helical" evidence="8">
    <location>
        <begin position="298"/>
        <end position="322"/>
    </location>
</feature>
<feature type="transmembrane region" description="Helical" evidence="8">
    <location>
        <begin position="358"/>
        <end position="377"/>
    </location>
</feature>
<dbReference type="Gene3D" id="3.40.50.720">
    <property type="entry name" value="NAD(P)-binding Rossmann-like Domain"/>
    <property type="match status" value="1"/>
</dbReference>
<dbReference type="PANTHER" id="PTHR42751:SF3">
    <property type="entry name" value="SODIUM_GLUTAMATE SYMPORTER"/>
    <property type="match status" value="1"/>
</dbReference>
<dbReference type="InterPro" id="IPR003148">
    <property type="entry name" value="RCK_N"/>
</dbReference>
<gene>
    <name evidence="11" type="ORF">PZ740_10655</name>
</gene>
<evidence type="ECO:0000256" key="2">
    <source>
        <dbReference type="ARBA" id="ARBA00005551"/>
    </source>
</evidence>
<comment type="subcellular location">
    <subcellularLocation>
        <location evidence="1">Membrane</location>
        <topology evidence="1">Multi-pass membrane protein</topology>
    </subcellularLocation>
</comment>
<protein>
    <submittedName>
        <fullName evidence="11">Cation:proton antiporter</fullName>
    </submittedName>
</protein>
<dbReference type="GO" id="GO:1902600">
    <property type="term" value="P:proton transmembrane transport"/>
    <property type="evidence" value="ECO:0007669"/>
    <property type="project" value="InterPro"/>
</dbReference>
<organism evidence="11 12">
    <name type="scientific">Marinimicrococcus flavescens</name>
    <dbReference type="NCBI Taxonomy" id="3031815"/>
    <lineage>
        <taxon>Bacteria</taxon>
        <taxon>Pseudomonadati</taxon>
        <taxon>Pseudomonadota</taxon>
        <taxon>Alphaproteobacteria</taxon>
        <taxon>Geminicoccales</taxon>
        <taxon>Geminicoccaceae</taxon>
        <taxon>Marinimicrococcus</taxon>
    </lineage>
</organism>
<comment type="caution">
    <text evidence="11">The sequence shown here is derived from an EMBL/GenBank/DDBJ whole genome shotgun (WGS) entry which is preliminary data.</text>
</comment>
<feature type="domain" description="RCK N-terminal" evidence="10">
    <location>
        <begin position="419"/>
        <end position="538"/>
    </location>
</feature>
<dbReference type="Proteomes" id="UP001301140">
    <property type="component" value="Unassembled WGS sequence"/>
</dbReference>
<evidence type="ECO:0000313" key="11">
    <source>
        <dbReference type="EMBL" id="MDF1586839.1"/>
    </source>
</evidence>
<evidence type="ECO:0000256" key="5">
    <source>
        <dbReference type="ARBA" id="ARBA00022989"/>
    </source>
</evidence>
<evidence type="ECO:0000256" key="7">
    <source>
        <dbReference type="SAM" id="MobiDB-lite"/>
    </source>
</evidence>
<keyword evidence="12" id="KW-1185">Reference proteome</keyword>
<feature type="transmembrane region" description="Helical" evidence="8">
    <location>
        <begin position="150"/>
        <end position="174"/>
    </location>
</feature>
<feature type="transmembrane region" description="Helical" evidence="8">
    <location>
        <begin position="329"/>
        <end position="352"/>
    </location>
</feature>
<feature type="transmembrane region" description="Helical" evidence="8">
    <location>
        <begin position="219"/>
        <end position="239"/>
    </location>
</feature>
<dbReference type="GO" id="GO:0006813">
    <property type="term" value="P:potassium ion transport"/>
    <property type="evidence" value="ECO:0007669"/>
    <property type="project" value="InterPro"/>
</dbReference>
<dbReference type="GO" id="GO:0016020">
    <property type="term" value="C:membrane"/>
    <property type="evidence" value="ECO:0007669"/>
    <property type="project" value="UniProtKB-SubCell"/>
</dbReference>
<proteinExistence type="inferred from homology"/>
<dbReference type="GO" id="GO:0015297">
    <property type="term" value="F:antiporter activity"/>
    <property type="evidence" value="ECO:0007669"/>
    <property type="project" value="InterPro"/>
</dbReference>
<dbReference type="Pfam" id="PF00999">
    <property type="entry name" value="Na_H_Exchanger"/>
    <property type="match status" value="1"/>
</dbReference>
<feature type="transmembrane region" description="Helical" evidence="8">
    <location>
        <begin position="82"/>
        <end position="107"/>
    </location>
</feature>
<feature type="region of interest" description="Disordered" evidence="7">
    <location>
        <begin position="553"/>
        <end position="574"/>
    </location>
</feature>
<evidence type="ECO:0000256" key="4">
    <source>
        <dbReference type="ARBA" id="ARBA00022692"/>
    </source>
</evidence>
<dbReference type="AlphaFoldDB" id="A0AAP4D5I7"/>
<feature type="transmembrane region" description="Helical" evidence="8">
    <location>
        <begin position="273"/>
        <end position="292"/>
    </location>
</feature>
<feature type="transmembrane region" description="Helical" evidence="8">
    <location>
        <begin position="186"/>
        <end position="207"/>
    </location>
</feature>
<feature type="transmembrane region" description="Helical" evidence="8">
    <location>
        <begin position="6"/>
        <end position="26"/>
    </location>
</feature>
<dbReference type="InterPro" id="IPR036291">
    <property type="entry name" value="NAD(P)-bd_dom_sf"/>
</dbReference>
<dbReference type="PANTHER" id="PTHR42751">
    <property type="entry name" value="SODIUM/HYDROGEN EXCHANGER FAMILY/TRKA DOMAIN PROTEIN"/>
    <property type="match status" value="1"/>
</dbReference>
<evidence type="ECO:0000313" key="12">
    <source>
        <dbReference type="Proteomes" id="UP001301140"/>
    </source>
</evidence>
<evidence type="ECO:0000256" key="3">
    <source>
        <dbReference type="ARBA" id="ARBA00022448"/>
    </source>
</evidence>
<dbReference type="InterPro" id="IPR038770">
    <property type="entry name" value="Na+/solute_symporter_sf"/>
</dbReference>
<feature type="transmembrane region" description="Helical" evidence="8">
    <location>
        <begin position="58"/>
        <end position="75"/>
    </location>
</feature>
<keyword evidence="6 8" id="KW-0472">Membrane</keyword>
<keyword evidence="5 8" id="KW-1133">Transmembrane helix</keyword>
<dbReference type="Pfam" id="PF02254">
    <property type="entry name" value="TrkA_N"/>
    <property type="match status" value="1"/>
</dbReference>
<evidence type="ECO:0000256" key="6">
    <source>
        <dbReference type="ARBA" id="ARBA00023136"/>
    </source>
</evidence>